<dbReference type="InParanoid" id="K1PJ66"/>
<gene>
    <name evidence="1" type="ORF">CGI_10003534</name>
</gene>
<protein>
    <submittedName>
        <fullName evidence="1">Uncharacterized protein</fullName>
    </submittedName>
</protein>
<dbReference type="HOGENOM" id="CLU_2148260_0_0_1"/>
<reference evidence="1" key="1">
    <citation type="journal article" date="2012" name="Nature">
        <title>The oyster genome reveals stress adaptation and complexity of shell formation.</title>
        <authorList>
            <person name="Zhang G."/>
            <person name="Fang X."/>
            <person name="Guo X."/>
            <person name="Li L."/>
            <person name="Luo R."/>
            <person name="Xu F."/>
            <person name="Yang P."/>
            <person name="Zhang L."/>
            <person name="Wang X."/>
            <person name="Qi H."/>
            <person name="Xiong Z."/>
            <person name="Que H."/>
            <person name="Xie Y."/>
            <person name="Holland P.W."/>
            <person name="Paps J."/>
            <person name="Zhu Y."/>
            <person name="Wu F."/>
            <person name="Chen Y."/>
            <person name="Wang J."/>
            <person name="Peng C."/>
            <person name="Meng J."/>
            <person name="Yang L."/>
            <person name="Liu J."/>
            <person name="Wen B."/>
            <person name="Zhang N."/>
            <person name="Huang Z."/>
            <person name="Zhu Q."/>
            <person name="Feng Y."/>
            <person name="Mount A."/>
            <person name="Hedgecock D."/>
            <person name="Xu Z."/>
            <person name="Liu Y."/>
            <person name="Domazet-Loso T."/>
            <person name="Du Y."/>
            <person name="Sun X."/>
            <person name="Zhang S."/>
            <person name="Liu B."/>
            <person name="Cheng P."/>
            <person name="Jiang X."/>
            <person name="Li J."/>
            <person name="Fan D."/>
            <person name="Wang W."/>
            <person name="Fu W."/>
            <person name="Wang T."/>
            <person name="Wang B."/>
            <person name="Zhang J."/>
            <person name="Peng Z."/>
            <person name="Li Y."/>
            <person name="Li N."/>
            <person name="Wang J."/>
            <person name="Chen M."/>
            <person name="He Y."/>
            <person name="Tan F."/>
            <person name="Song X."/>
            <person name="Zheng Q."/>
            <person name="Huang R."/>
            <person name="Yang H."/>
            <person name="Du X."/>
            <person name="Chen L."/>
            <person name="Yang M."/>
            <person name="Gaffney P.M."/>
            <person name="Wang S."/>
            <person name="Luo L."/>
            <person name="She Z."/>
            <person name="Ming Y."/>
            <person name="Huang W."/>
            <person name="Zhang S."/>
            <person name="Huang B."/>
            <person name="Zhang Y."/>
            <person name="Qu T."/>
            <person name="Ni P."/>
            <person name="Miao G."/>
            <person name="Wang J."/>
            <person name="Wang Q."/>
            <person name="Steinberg C.E."/>
            <person name="Wang H."/>
            <person name="Li N."/>
            <person name="Qian L."/>
            <person name="Zhang G."/>
            <person name="Li Y."/>
            <person name="Yang H."/>
            <person name="Liu X."/>
            <person name="Wang J."/>
            <person name="Yin Y."/>
            <person name="Wang J."/>
        </authorList>
    </citation>
    <scope>NUCLEOTIDE SEQUENCE [LARGE SCALE GENOMIC DNA]</scope>
    <source>
        <strain evidence="1">05x7-T-G4-1.051#20</strain>
    </source>
</reference>
<name>K1PJ66_MAGGI</name>
<proteinExistence type="predicted"/>
<dbReference type="AlphaFoldDB" id="K1PJ66"/>
<sequence length="112" mass="13479">MDFFFDLFDSEKKRRANTDPRLRTGSGGELPPLRRERGHHVLSFRRYDSNRESNRIRDERMRRELHRLYLWNGHVSLEPGRVVFTPKGPNHKNSLSYVDKRKFLCGEGMWYV</sequence>
<organism evidence="1">
    <name type="scientific">Magallana gigas</name>
    <name type="common">Pacific oyster</name>
    <name type="synonym">Crassostrea gigas</name>
    <dbReference type="NCBI Taxonomy" id="29159"/>
    <lineage>
        <taxon>Eukaryota</taxon>
        <taxon>Metazoa</taxon>
        <taxon>Spiralia</taxon>
        <taxon>Lophotrochozoa</taxon>
        <taxon>Mollusca</taxon>
        <taxon>Bivalvia</taxon>
        <taxon>Autobranchia</taxon>
        <taxon>Pteriomorphia</taxon>
        <taxon>Ostreida</taxon>
        <taxon>Ostreoidea</taxon>
        <taxon>Ostreidae</taxon>
        <taxon>Magallana</taxon>
    </lineage>
</organism>
<dbReference type="EMBL" id="JH817183">
    <property type="protein sequence ID" value="EKC21643.1"/>
    <property type="molecule type" value="Genomic_DNA"/>
</dbReference>
<evidence type="ECO:0000313" key="1">
    <source>
        <dbReference type="EMBL" id="EKC21643.1"/>
    </source>
</evidence>
<accession>K1PJ66</accession>